<dbReference type="EMBL" id="JAUEPT010000172">
    <property type="protein sequence ID" value="KAK0430087.1"/>
    <property type="molecule type" value="Genomic_DNA"/>
</dbReference>
<protein>
    <submittedName>
        <fullName evidence="1">Uncharacterized protein</fullName>
    </submittedName>
</protein>
<name>A0AA39IT95_9AGAR</name>
<sequence length="163" mass="18858">MVRPGLCVSGVRLEPVLTLGTAALDGWNSTCPVTSYIVRATPLLPYPERGMMDLDVWCARVECRDWLYVSMKAVPWLVETKERETHRVLVAHHPDQRYISWGQKRSTTPSLCVLREMGFRFIVLDKYLKKRDHTILAVNIPSLRLKWRTVDRNVVTLFKLGFC</sequence>
<accession>A0AA39IT95</accession>
<comment type="caution">
    <text evidence="1">The sequence shown here is derived from an EMBL/GenBank/DDBJ whole genome shotgun (WGS) entry which is preliminary data.</text>
</comment>
<reference evidence="1" key="1">
    <citation type="submission" date="2023-06" db="EMBL/GenBank/DDBJ databases">
        <authorList>
            <consortium name="Lawrence Berkeley National Laboratory"/>
            <person name="Ahrendt S."/>
            <person name="Sahu N."/>
            <person name="Indic B."/>
            <person name="Wong-Bajracharya J."/>
            <person name="Merenyi Z."/>
            <person name="Ke H.-M."/>
            <person name="Monk M."/>
            <person name="Kocsube S."/>
            <person name="Drula E."/>
            <person name="Lipzen A."/>
            <person name="Balint B."/>
            <person name="Henrissat B."/>
            <person name="Andreopoulos B."/>
            <person name="Martin F.M."/>
            <person name="Harder C.B."/>
            <person name="Rigling D."/>
            <person name="Ford K.L."/>
            <person name="Foster G.D."/>
            <person name="Pangilinan J."/>
            <person name="Papanicolaou A."/>
            <person name="Barry K."/>
            <person name="LaButti K."/>
            <person name="Viragh M."/>
            <person name="Koriabine M."/>
            <person name="Yan M."/>
            <person name="Riley R."/>
            <person name="Champramary S."/>
            <person name="Plett K.L."/>
            <person name="Tsai I.J."/>
            <person name="Slot J."/>
            <person name="Sipos G."/>
            <person name="Plett J."/>
            <person name="Nagy L.G."/>
            <person name="Grigoriev I.V."/>
        </authorList>
    </citation>
    <scope>NUCLEOTIDE SEQUENCE</scope>
    <source>
        <strain evidence="1">FPL87.14</strain>
    </source>
</reference>
<gene>
    <name evidence="1" type="ORF">EV421DRAFT_1860480</name>
</gene>
<evidence type="ECO:0000313" key="1">
    <source>
        <dbReference type="EMBL" id="KAK0430087.1"/>
    </source>
</evidence>
<evidence type="ECO:0000313" key="2">
    <source>
        <dbReference type="Proteomes" id="UP001175226"/>
    </source>
</evidence>
<keyword evidence="2" id="KW-1185">Reference proteome</keyword>
<organism evidence="1 2">
    <name type="scientific">Armillaria borealis</name>
    <dbReference type="NCBI Taxonomy" id="47425"/>
    <lineage>
        <taxon>Eukaryota</taxon>
        <taxon>Fungi</taxon>
        <taxon>Dikarya</taxon>
        <taxon>Basidiomycota</taxon>
        <taxon>Agaricomycotina</taxon>
        <taxon>Agaricomycetes</taxon>
        <taxon>Agaricomycetidae</taxon>
        <taxon>Agaricales</taxon>
        <taxon>Marasmiineae</taxon>
        <taxon>Physalacriaceae</taxon>
        <taxon>Armillaria</taxon>
    </lineage>
</organism>
<dbReference type="AlphaFoldDB" id="A0AA39IT95"/>
<dbReference type="Proteomes" id="UP001175226">
    <property type="component" value="Unassembled WGS sequence"/>
</dbReference>
<proteinExistence type="predicted"/>